<sequence length="103" mass="10734">MSDSPQVAEETIDIEAAGSSASIRMLGATIASLHIRGDAAAEYQWDARRRGGDWIENVGPEYTGSADYDDVHETGDVEVRVRCSSGTGTAGDQATITLMAGGG</sequence>
<comment type="caution">
    <text evidence="1">The sequence shown here is derived from an EMBL/GenBank/DDBJ whole genome shotgun (WGS) entry which is preliminary data.</text>
</comment>
<dbReference type="EMBL" id="JAMQOT010000015">
    <property type="protein sequence ID" value="MDF9748367.1"/>
    <property type="molecule type" value="Genomic_DNA"/>
</dbReference>
<reference evidence="1" key="1">
    <citation type="submission" date="2022-06" db="EMBL/GenBank/DDBJ databases">
        <title>Natrinema sp. a new haloarchaeum isolate from saline soil.</title>
        <authorList>
            <person name="Strakova D."/>
            <person name="Galisteo C."/>
            <person name="Sanchez-Porro C."/>
            <person name="Ventosa A."/>
        </authorList>
    </citation>
    <scope>NUCLEOTIDE SEQUENCE</scope>
    <source>
        <strain evidence="1">S1CR25-10</strain>
    </source>
</reference>
<evidence type="ECO:0000313" key="2">
    <source>
        <dbReference type="Proteomes" id="UP001154061"/>
    </source>
</evidence>
<organism evidence="1 2">
    <name type="scientific">Natrinema salsiterrestre</name>
    <dbReference type="NCBI Taxonomy" id="2950540"/>
    <lineage>
        <taxon>Archaea</taxon>
        <taxon>Methanobacteriati</taxon>
        <taxon>Methanobacteriota</taxon>
        <taxon>Stenosarchaea group</taxon>
        <taxon>Halobacteria</taxon>
        <taxon>Halobacteriales</taxon>
        <taxon>Natrialbaceae</taxon>
        <taxon>Natrinema</taxon>
    </lineage>
</organism>
<protein>
    <submittedName>
        <fullName evidence="1">Uncharacterized protein</fullName>
    </submittedName>
</protein>
<evidence type="ECO:0000313" key="1">
    <source>
        <dbReference type="EMBL" id="MDF9748367.1"/>
    </source>
</evidence>
<dbReference type="AlphaFoldDB" id="A0A9Q4Q5A3"/>
<gene>
    <name evidence="1" type="ORF">NDI89_22650</name>
</gene>
<keyword evidence="2" id="KW-1185">Reference proteome</keyword>
<accession>A0A9Q4Q5A3</accession>
<name>A0A9Q4Q5A3_9EURY</name>
<dbReference type="Proteomes" id="UP001154061">
    <property type="component" value="Unassembled WGS sequence"/>
</dbReference>
<proteinExistence type="predicted"/>
<dbReference type="RefSeq" id="WP_277525011.1">
    <property type="nucleotide sequence ID" value="NZ_JAMQOT010000015.1"/>
</dbReference>